<protein>
    <submittedName>
        <fullName evidence="1">Uncharacterized protein</fullName>
    </submittedName>
</protein>
<dbReference type="RefSeq" id="WP_231439810.1">
    <property type="nucleotide sequence ID" value="NZ_JAJOMB010000003.1"/>
</dbReference>
<evidence type="ECO:0000313" key="2">
    <source>
        <dbReference type="Proteomes" id="UP001138997"/>
    </source>
</evidence>
<dbReference type="AlphaFoldDB" id="A0A9X1NBJ5"/>
<organism evidence="1 2">
    <name type="scientific">Kineosporia babensis</name>
    <dbReference type="NCBI Taxonomy" id="499548"/>
    <lineage>
        <taxon>Bacteria</taxon>
        <taxon>Bacillati</taxon>
        <taxon>Actinomycetota</taxon>
        <taxon>Actinomycetes</taxon>
        <taxon>Kineosporiales</taxon>
        <taxon>Kineosporiaceae</taxon>
        <taxon>Kineosporia</taxon>
    </lineage>
</organism>
<dbReference type="EMBL" id="JAJOMB010000003">
    <property type="protein sequence ID" value="MCD5310699.1"/>
    <property type="molecule type" value="Genomic_DNA"/>
</dbReference>
<comment type="caution">
    <text evidence="1">The sequence shown here is derived from an EMBL/GenBank/DDBJ whole genome shotgun (WGS) entry which is preliminary data.</text>
</comment>
<keyword evidence="2" id="KW-1185">Reference proteome</keyword>
<proteinExistence type="predicted"/>
<evidence type="ECO:0000313" key="1">
    <source>
        <dbReference type="EMBL" id="MCD5310699.1"/>
    </source>
</evidence>
<name>A0A9X1NBJ5_9ACTN</name>
<dbReference type="Proteomes" id="UP001138997">
    <property type="component" value="Unassembled WGS sequence"/>
</dbReference>
<accession>A0A9X1NBJ5</accession>
<reference evidence="1" key="1">
    <citation type="submission" date="2021-11" db="EMBL/GenBank/DDBJ databases">
        <title>Streptomyces corallinus and Kineosporia corallina sp. nov., two new coral-derived marine actinobacteria.</title>
        <authorList>
            <person name="Buangrab K."/>
            <person name="Sutthacheep M."/>
            <person name="Yeemin T."/>
            <person name="Harunari E."/>
            <person name="Igarashi Y."/>
            <person name="Sripreechasak P."/>
            <person name="Kanchanasin P."/>
            <person name="Tanasupawat S."/>
            <person name="Phongsopitanun W."/>
        </authorList>
    </citation>
    <scope>NUCLEOTIDE SEQUENCE</scope>
    <source>
        <strain evidence="1">JCM 31032</strain>
    </source>
</reference>
<sequence length="124" mass="14026">MTDTTNQTLPECPPDDWLDEWLDERATGDHYWFDPIGSATFDRIVFKANSNRAKIVYRKNGKTKKYRCTVSPALGDTPACTTYLIDSGVVGSITYGGNVYGRTYGSIQFQSSSKQQYDFRVTEK</sequence>
<gene>
    <name evidence="1" type="ORF">LR394_07320</name>
</gene>